<accession>A0A2N9B7T0</accession>
<sequence>MFFWSISSETSAMASAAALLVGDPVAVLPVLFHLLWTHELVVDVSVPLHVESVVSLGRDL</sequence>
<proteinExistence type="predicted"/>
<name>A0A2N9B7T0_STRCX</name>
<dbReference type="EMBL" id="LT963352">
    <property type="protein sequence ID" value="SOR79390.1"/>
    <property type="molecule type" value="Genomic_DNA"/>
</dbReference>
<organism evidence="1 2">
    <name type="scientific">Streptomyces chartreusis NRRL 3882</name>
    <dbReference type="NCBI Taxonomy" id="1079985"/>
    <lineage>
        <taxon>Bacteria</taxon>
        <taxon>Bacillati</taxon>
        <taxon>Actinomycetota</taxon>
        <taxon>Actinomycetes</taxon>
        <taxon>Kitasatosporales</taxon>
        <taxon>Streptomycetaceae</taxon>
        <taxon>Streptomyces</taxon>
    </lineage>
</organism>
<gene>
    <name evidence="1" type="ORF">SCNRRL3882_2852</name>
</gene>
<reference evidence="2" key="1">
    <citation type="submission" date="2017-11" db="EMBL/GenBank/DDBJ databases">
        <authorList>
            <person name="Wibberg D."/>
        </authorList>
    </citation>
    <scope>NUCLEOTIDE SEQUENCE [LARGE SCALE GENOMIC DNA]</scope>
</reference>
<dbReference type="Proteomes" id="UP000235464">
    <property type="component" value="Chromosome I"/>
</dbReference>
<protein>
    <submittedName>
        <fullName evidence="1">Uncharacterized protein</fullName>
    </submittedName>
</protein>
<evidence type="ECO:0000313" key="1">
    <source>
        <dbReference type="EMBL" id="SOR79390.1"/>
    </source>
</evidence>
<evidence type="ECO:0000313" key="2">
    <source>
        <dbReference type="Proteomes" id="UP000235464"/>
    </source>
</evidence>
<keyword evidence="2" id="KW-1185">Reference proteome</keyword>
<dbReference type="AlphaFoldDB" id="A0A2N9B7T0"/>